<dbReference type="GO" id="GO:0016787">
    <property type="term" value="F:hydrolase activity"/>
    <property type="evidence" value="ECO:0007669"/>
    <property type="project" value="UniProtKB-KW"/>
</dbReference>
<accession>A0ABU5HIY8</accession>
<feature type="chain" id="PRO_5045411809" evidence="1">
    <location>
        <begin position="28"/>
        <end position="1029"/>
    </location>
</feature>
<dbReference type="RefSeq" id="WP_321552046.1">
    <property type="nucleotide sequence ID" value="NZ_JAXIVS010000034.1"/>
</dbReference>
<keyword evidence="4" id="KW-1185">Reference proteome</keyword>
<feature type="signal peptide" evidence="1">
    <location>
        <begin position="1"/>
        <end position="27"/>
    </location>
</feature>
<dbReference type="Proteomes" id="UP001291309">
    <property type="component" value="Unassembled WGS sequence"/>
</dbReference>
<comment type="caution">
    <text evidence="3">The sequence shown here is derived from an EMBL/GenBank/DDBJ whole genome shotgun (WGS) entry which is preliminary data.</text>
</comment>
<name>A0ABU5HIY8_9BACT</name>
<keyword evidence="3" id="KW-0378">Hydrolase</keyword>
<dbReference type="Gene3D" id="3.40.50.1460">
    <property type="match status" value="1"/>
</dbReference>
<dbReference type="EC" id="3.4.22.-" evidence="3"/>
<evidence type="ECO:0000313" key="4">
    <source>
        <dbReference type="Proteomes" id="UP001291309"/>
    </source>
</evidence>
<dbReference type="PANTHER" id="PTHR48104">
    <property type="entry name" value="METACASPASE-4"/>
    <property type="match status" value="1"/>
</dbReference>
<reference evidence="3 4" key="1">
    <citation type="submission" date="2023-12" db="EMBL/GenBank/DDBJ databases">
        <title>the genome sequence of Hyalangium sp. s54d21.</title>
        <authorList>
            <person name="Zhang X."/>
        </authorList>
    </citation>
    <scope>NUCLEOTIDE SEQUENCE [LARGE SCALE GENOMIC DNA]</scope>
    <source>
        <strain evidence="4">s54d21</strain>
    </source>
</reference>
<proteinExistence type="predicted"/>
<keyword evidence="1" id="KW-0732">Signal</keyword>
<evidence type="ECO:0000259" key="2">
    <source>
        <dbReference type="Pfam" id="PF00656"/>
    </source>
</evidence>
<protein>
    <submittedName>
        <fullName evidence="3">Caspase family protein</fullName>
        <ecNumber evidence="3">3.4.22.-</ecNumber>
    </submittedName>
</protein>
<dbReference type="InterPro" id="IPR029030">
    <property type="entry name" value="Caspase-like_dom_sf"/>
</dbReference>
<organism evidence="3 4">
    <name type="scientific">Hyalangium rubrum</name>
    <dbReference type="NCBI Taxonomy" id="3103134"/>
    <lineage>
        <taxon>Bacteria</taxon>
        <taxon>Pseudomonadati</taxon>
        <taxon>Myxococcota</taxon>
        <taxon>Myxococcia</taxon>
        <taxon>Myxococcales</taxon>
        <taxon>Cystobacterineae</taxon>
        <taxon>Archangiaceae</taxon>
        <taxon>Hyalangium</taxon>
    </lineage>
</organism>
<evidence type="ECO:0000313" key="3">
    <source>
        <dbReference type="EMBL" id="MDY7233336.1"/>
    </source>
</evidence>
<dbReference type="Pfam" id="PF00656">
    <property type="entry name" value="Peptidase_C14"/>
    <property type="match status" value="1"/>
</dbReference>
<dbReference type="InterPro" id="IPR011600">
    <property type="entry name" value="Pept_C14_caspase"/>
</dbReference>
<sequence length="1029" mass="112223">MIRNRLKPKQLAFATCMLMLFQGPAFAAECAHEEILPNRACSLDAPAVPEKDGELAGRRRLALVVGVGEYKNHPRPTNLAGPPTDADRMYRLLTDPVGGFGFPKGNVCLLKNSEASLAAFEKAFEDSLVKRAQDGDVVVVFFAGHGSQARDGNGDEPDQKDETLMLWDARSGDVPDLVDDKLNMMLGRLFKKMNSDGSQEREQNVTVILDSCNSGTATRGGENTTAQTRYFDTSRETLDLRAGIPVASPGSAQWDGEDLPGLNFISAAVDGTAAKESKSLKEGFFTTALIQVLRDSAGTALTYDQLQRRLDPLVAARSDQKVQVQGGRTNLKVFGASTIQRPTGYFVSAIRLKGNDGSHAPKRMLDLKGTPLPGWSAGAQVRIYNLPGTPGAATTMSDLNDPTKAKATGVVTAMNGVEGATVDIADKETAQNKARLESLQLGDIAMLALPGKDSVTLTARFAPPGKPGAITPDRAKRIIDAIAANLDLQNTVQVLKAKDKGTEVWTLSQGSDGNLQLFDAFGVLRSSYAFKDPVEEPAKVARNLGQHARQKALLLVKGEAGTEFKNDQTLQVQVVPLKKGLNADCDKAAERWDSTKYPAGSVKVEIPLDVCWQVRVRLADDAPKIPLYVGGVFMTADGGIDGFPSPARKEQQFITLEPGKTLEYTFKMTKRSAPPLKARDHLLVFGTREQVKWSDLTEPAATRGPGIGLQGALAAYLGGTRGADDVEVTEPNTWTSSHVALVTVANSGFKDSLAQEKSDKREFTLPHYDIREQLPANTNSALYKLLYMTAELTHRYESQQGTDGAHYNKDHVGRWEKLSDEENLDIGIECSRAIWYAFTRSGLQYNKGVAKNLKIPADVNKRGSPLSTWDMVDEKSAFLTEIAHQGKLGKSAMRDQFNSCIGDPELRPGDVLVYRRLKTSTKNDGHVVMVIDPEKSIAWGSHAFDSSAILSKDKTAQMDVGVEYQRILRAKSGQNEKWGAWDKSDMVRVECWRHKQITQEWEASPMNRPGTFNLSKPLIFGALNASKTL</sequence>
<feature type="domain" description="Peptidase C14 caspase" evidence="2">
    <location>
        <begin position="59"/>
        <end position="321"/>
    </location>
</feature>
<dbReference type="InterPro" id="IPR050452">
    <property type="entry name" value="Metacaspase"/>
</dbReference>
<evidence type="ECO:0000256" key="1">
    <source>
        <dbReference type="SAM" id="SignalP"/>
    </source>
</evidence>
<dbReference type="EMBL" id="JAXIVS010000034">
    <property type="protein sequence ID" value="MDY7233336.1"/>
    <property type="molecule type" value="Genomic_DNA"/>
</dbReference>
<dbReference type="SUPFAM" id="SSF52129">
    <property type="entry name" value="Caspase-like"/>
    <property type="match status" value="1"/>
</dbReference>
<dbReference type="PANTHER" id="PTHR48104:SF30">
    <property type="entry name" value="METACASPASE-1"/>
    <property type="match status" value="1"/>
</dbReference>
<gene>
    <name evidence="3" type="ORF">SYV04_43515</name>
</gene>